<evidence type="ECO:0000256" key="1">
    <source>
        <dbReference type="ARBA" id="ARBA00008226"/>
    </source>
</evidence>
<dbReference type="InterPro" id="IPR002312">
    <property type="entry name" value="Asp/Asn-tRNA-synth_IIb"/>
</dbReference>
<dbReference type="GO" id="GO:0006421">
    <property type="term" value="P:asparaginyl-tRNA aminoacylation"/>
    <property type="evidence" value="ECO:0007669"/>
    <property type="project" value="UniProtKB-UniRule"/>
</dbReference>
<evidence type="ECO:0000256" key="8">
    <source>
        <dbReference type="HAMAP-Rule" id="MF_00534"/>
    </source>
</evidence>
<dbReference type="PRINTS" id="PR01042">
    <property type="entry name" value="TRNASYNTHASP"/>
</dbReference>
<dbReference type="RefSeq" id="WP_086953622.1">
    <property type="nucleotide sequence ID" value="NZ_CAWNQC010000248.1"/>
</dbReference>
<dbReference type="InterPro" id="IPR004522">
    <property type="entry name" value="Asn-tRNA-ligase"/>
</dbReference>
<name>A0A1N6MZF0_9GAMM</name>
<dbReference type="GO" id="GO:0004816">
    <property type="term" value="F:asparagine-tRNA ligase activity"/>
    <property type="evidence" value="ECO:0007669"/>
    <property type="project" value="UniProtKB-UniRule"/>
</dbReference>
<keyword evidence="4 8" id="KW-0547">Nucleotide-binding</keyword>
<reference evidence="11" key="2">
    <citation type="submission" date="2016-12" db="EMBL/GenBank/DDBJ databases">
        <authorList>
            <person name="Song W.-J."/>
            <person name="Kurnit D.M."/>
        </authorList>
    </citation>
    <scope>NUCLEOTIDE SEQUENCE [LARGE SCALE GENOMIC DNA]</scope>
    <source>
        <strain evidence="11">HGB1681</strain>
    </source>
</reference>
<dbReference type="EMBL" id="NIBU01000005">
    <property type="protein sequence ID" value="PHM37920.1"/>
    <property type="molecule type" value="Genomic_DNA"/>
</dbReference>
<evidence type="ECO:0000259" key="9">
    <source>
        <dbReference type="PROSITE" id="PS50862"/>
    </source>
</evidence>
<dbReference type="InterPro" id="IPR045864">
    <property type="entry name" value="aa-tRNA-synth_II/BPL/LPL"/>
</dbReference>
<comment type="subcellular location">
    <subcellularLocation>
        <location evidence="8">Cytoplasm</location>
    </subcellularLocation>
</comment>
<dbReference type="InterPro" id="IPR004365">
    <property type="entry name" value="NA-bd_OB_tRNA"/>
</dbReference>
<comment type="subunit">
    <text evidence="8">Homodimer.</text>
</comment>
<dbReference type="HAMAP" id="MF_00534">
    <property type="entry name" value="Asn_tRNA_synth"/>
    <property type="match status" value="1"/>
</dbReference>
<accession>A0A1N6MZF0</accession>
<dbReference type="OrthoDB" id="9762036at2"/>
<dbReference type="CDD" id="cd04318">
    <property type="entry name" value="EcAsnRS_like_N"/>
    <property type="match status" value="1"/>
</dbReference>
<dbReference type="SUPFAM" id="SSF50249">
    <property type="entry name" value="Nucleic acid-binding proteins"/>
    <property type="match status" value="1"/>
</dbReference>
<evidence type="ECO:0000256" key="2">
    <source>
        <dbReference type="ARBA" id="ARBA00022490"/>
    </source>
</evidence>
<dbReference type="NCBIfam" id="TIGR00457">
    <property type="entry name" value="asnS"/>
    <property type="match status" value="1"/>
</dbReference>
<dbReference type="InterPro" id="IPR004364">
    <property type="entry name" value="Aa-tRNA-synt_II"/>
</dbReference>
<evidence type="ECO:0000256" key="6">
    <source>
        <dbReference type="ARBA" id="ARBA00022917"/>
    </source>
</evidence>
<reference evidence="12" key="1">
    <citation type="submission" date="2016-12" db="EMBL/GenBank/DDBJ databases">
        <authorList>
            <person name="Gaudriault S."/>
        </authorList>
    </citation>
    <scope>NUCLEOTIDE SEQUENCE [LARGE SCALE GENOMIC DNA]</scope>
    <source>
        <strain evidence="12">HGB1681 (deposited as PTA-6826 in the American Type Culture Collection)</strain>
    </source>
</reference>
<keyword evidence="6 8" id="KW-0648">Protein biosynthesis</keyword>
<evidence type="ECO:0000313" key="11">
    <source>
        <dbReference type="EMBL" id="SIP74248.1"/>
    </source>
</evidence>
<organism evidence="11 12">
    <name type="scientific">Xenorhabdus innexi</name>
    <dbReference type="NCBI Taxonomy" id="290109"/>
    <lineage>
        <taxon>Bacteria</taxon>
        <taxon>Pseudomonadati</taxon>
        <taxon>Pseudomonadota</taxon>
        <taxon>Gammaproteobacteria</taxon>
        <taxon>Enterobacterales</taxon>
        <taxon>Morganellaceae</taxon>
        <taxon>Xenorhabdus</taxon>
    </lineage>
</organism>
<keyword evidence="2 8" id="KW-0963">Cytoplasm</keyword>
<evidence type="ECO:0000313" key="13">
    <source>
        <dbReference type="Proteomes" id="UP000224871"/>
    </source>
</evidence>
<dbReference type="PROSITE" id="PS50862">
    <property type="entry name" value="AA_TRNA_LIGASE_II"/>
    <property type="match status" value="1"/>
</dbReference>
<keyword evidence="3 8" id="KW-0436">Ligase</keyword>
<dbReference type="Gene3D" id="3.30.930.10">
    <property type="entry name" value="Bira Bifunctional Protein, Domain 2"/>
    <property type="match status" value="1"/>
</dbReference>
<dbReference type="Pfam" id="PF00152">
    <property type="entry name" value="tRNA-synt_2"/>
    <property type="match status" value="1"/>
</dbReference>
<comment type="similarity">
    <text evidence="1 8">Belongs to the class-II aminoacyl-tRNA synthetase family.</text>
</comment>
<dbReference type="FunFam" id="3.30.930.10:FF:000016">
    <property type="entry name" value="Asparagine--tRNA ligase"/>
    <property type="match status" value="1"/>
</dbReference>
<dbReference type="Proteomes" id="UP000196435">
    <property type="component" value="Unassembled WGS sequence"/>
</dbReference>
<proteinExistence type="inferred from homology"/>
<dbReference type="InterPro" id="IPR006195">
    <property type="entry name" value="aa-tRNA-synth_II"/>
</dbReference>
<dbReference type="GO" id="GO:0005524">
    <property type="term" value="F:ATP binding"/>
    <property type="evidence" value="ECO:0007669"/>
    <property type="project" value="UniProtKB-UniRule"/>
</dbReference>
<dbReference type="GO" id="GO:0003676">
    <property type="term" value="F:nucleic acid binding"/>
    <property type="evidence" value="ECO:0007669"/>
    <property type="project" value="InterPro"/>
</dbReference>
<dbReference type="EC" id="6.1.1.22" evidence="8"/>
<dbReference type="InterPro" id="IPR012340">
    <property type="entry name" value="NA-bd_OB-fold"/>
</dbReference>
<dbReference type="PANTHER" id="PTHR22594:SF34">
    <property type="entry name" value="ASPARAGINE--TRNA LIGASE, MITOCHONDRIAL-RELATED"/>
    <property type="match status" value="1"/>
</dbReference>
<evidence type="ECO:0000313" key="10">
    <source>
        <dbReference type="EMBL" id="PHM37920.1"/>
    </source>
</evidence>
<dbReference type="EMBL" id="FTLG01000204">
    <property type="protein sequence ID" value="SIP74248.1"/>
    <property type="molecule type" value="Genomic_DNA"/>
</dbReference>
<gene>
    <name evidence="8 11" type="primary">asnS</name>
    <name evidence="10" type="ORF">Xinn_00729</name>
    <name evidence="11" type="ORF">XIS1_600014</name>
</gene>
<evidence type="ECO:0000256" key="3">
    <source>
        <dbReference type="ARBA" id="ARBA00022598"/>
    </source>
</evidence>
<dbReference type="AlphaFoldDB" id="A0A1N6MZF0"/>
<feature type="domain" description="Aminoacyl-transfer RNA synthetases class-II family profile" evidence="9">
    <location>
        <begin position="139"/>
        <end position="456"/>
    </location>
</feature>
<comment type="catalytic activity">
    <reaction evidence="8">
        <text>tRNA(Asn) + L-asparagine + ATP = L-asparaginyl-tRNA(Asn) + AMP + diphosphate + H(+)</text>
        <dbReference type="Rhea" id="RHEA:11180"/>
        <dbReference type="Rhea" id="RHEA-COMP:9659"/>
        <dbReference type="Rhea" id="RHEA-COMP:9674"/>
        <dbReference type="ChEBI" id="CHEBI:15378"/>
        <dbReference type="ChEBI" id="CHEBI:30616"/>
        <dbReference type="ChEBI" id="CHEBI:33019"/>
        <dbReference type="ChEBI" id="CHEBI:58048"/>
        <dbReference type="ChEBI" id="CHEBI:78442"/>
        <dbReference type="ChEBI" id="CHEBI:78515"/>
        <dbReference type="ChEBI" id="CHEBI:456215"/>
        <dbReference type="EC" id="6.1.1.22"/>
    </reaction>
</comment>
<keyword evidence="7 8" id="KW-0030">Aminoacyl-tRNA synthetase</keyword>
<keyword evidence="5 8" id="KW-0067">ATP-binding</keyword>
<sequence length="466" mass="52495">MSVAPVVDVLQGRVPVGSEVTVRGWVRTRRDSKAGISFLAVYDGSCFNPLQAVVNNNLPNYQSEVLNLTTGCSVEVTGTVVESQGKGQSFEIQATSVVTVGMVEDPDTYPMAAKRHSIEYLREVAHLRPRTNLIGAVARVRHTLAQALHRFYHEKGFFWVSSPLITASDTEGAGEMFRVSTLDMQNLPLTDKGEVDFSEDFFGREAFLTVSGQLNGEAYACALSKVYTFGPTFRAENSNTSRHLAEFWMLEPEVAFADLNDIAKLSEEMLKYVFKAVLEERADDLAFFAERVDNEVITRLEKFVDSDFVQLDYTDAIEILENCGHKFENSVYWGVDLSSEHERYLAEKHFGAPIILKNYPKDIKAFYMRMNDDGKTVAAMDVLAPGIGEIIGGSQREERLDVLDKRLEEMGMNKEDYWWYRDLRRYGTVPHSGFGLGFERLVVYVTGVSNVRDVIPFPRTPRNASF</sequence>
<evidence type="ECO:0000256" key="4">
    <source>
        <dbReference type="ARBA" id="ARBA00022741"/>
    </source>
</evidence>
<dbReference type="GO" id="GO:0005737">
    <property type="term" value="C:cytoplasm"/>
    <property type="evidence" value="ECO:0007669"/>
    <property type="project" value="UniProtKB-SubCell"/>
</dbReference>
<dbReference type="NCBIfam" id="NF003037">
    <property type="entry name" value="PRK03932.1"/>
    <property type="match status" value="1"/>
</dbReference>
<dbReference type="Gene3D" id="2.40.50.140">
    <property type="entry name" value="Nucleic acid-binding proteins"/>
    <property type="match status" value="1"/>
</dbReference>
<dbReference type="PANTHER" id="PTHR22594">
    <property type="entry name" value="ASPARTYL/LYSYL-TRNA SYNTHETASE"/>
    <property type="match status" value="1"/>
</dbReference>
<keyword evidence="13" id="KW-1185">Reference proteome</keyword>
<dbReference type="CDD" id="cd00776">
    <property type="entry name" value="AsxRS_core"/>
    <property type="match status" value="1"/>
</dbReference>
<dbReference type="Proteomes" id="UP000224871">
    <property type="component" value="Unassembled WGS sequence"/>
</dbReference>
<evidence type="ECO:0000256" key="5">
    <source>
        <dbReference type="ARBA" id="ARBA00022840"/>
    </source>
</evidence>
<protein>
    <recommendedName>
        <fullName evidence="8">Asparagine--tRNA ligase</fullName>
        <ecNumber evidence="8">6.1.1.22</ecNumber>
    </recommendedName>
    <alternativeName>
        <fullName evidence="8">Asparaginyl-tRNA synthetase</fullName>
        <shortName evidence="8">AsnRS</shortName>
    </alternativeName>
</protein>
<evidence type="ECO:0000313" key="12">
    <source>
        <dbReference type="Proteomes" id="UP000196435"/>
    </source>
</evidence>
<evidence type="ECO:0000256" key="7">
    <source>
        <dbReference type="ARBA" id="ARBA00023146"/>
    </source>
</evidence>
<reference evidence="10 13" key="3">
    <citation type="journal article" date="2017" name="Nat. Microbiol.">
        <title>Natural product diversity associated with the nematode symbionts Photorhabdus and Xenorhabdus.</title>
        <authorList>
            <person name="Tobias N.J."/>
            <person name="Wolff H."/>
            <person name="Djahanschiri B."/>
            <person name="Grundmann F."/>
            <person name="Kronenwerth M."/>
            <person name="Shi Y.M."/>
            <person name="Simonyi S."/>
            <person name="Grun P."/>
            <person name="Shapiro-Ilan D."/>
            <person name="Pidot S.J."/>
            <person name="Stinear T.P."/>
            <person name="Ebersberger I."/>
            <person name="Bode H.B."/>
        </authorList>
    </citation>
    <scope>NUCLEOTIDE SEQUENCE [LARGE SCALE GENOMIC DNA]</scope>
    <source>
        <strain evidence="10 13">DSM 16336</strain>
    </source>
</reference>
<dbReference type="Pfam" id="PF01336">
    <property type="entry name" value="tRNA_anti-codon"/>
    <property type="match status" value="1"/>
</dbReference>
<dbReference type="SUPFAM" id="SSF55681">
    <property type="entry name" value="Class II aaRS and biotin synthetases"/>
    <property type="match status" value="1"/>
</dbReference>